<dbReference type="EMBL" id="WMIE01000001">
    <property type="protein sequence ID" value="MTH76305.1"/>
    <property type="molecule type" value="Genomic_DNA"/>
</dbReference>
<dbReference type="AlphaFoldDB" id="A0A6L6J4Z5"/>
<organism evidence="1 2">
    <name type="scientific">Paracoccus aestuariivivens</name>
    <dbReference type="NCBI Taxonomy" id="1820333"/>
    <lineage>
        <taxon>Bacteria</taxon>
        <taxon>Pseudomonadati</taxon>
        <taxon>Pseudomonadota</taxon>
        <taxon>Alphaproteobacteria</taxon>
        <taxon>Rhodobacterales</taxon>
        <taxon>Paracoccaceae</taxon>
        <taxon>Paracoccus</taxon>
    </lineage>
</organism>
<dbReference type="RefSeq" id="WP_155093690.1">
    <property type="nucleotide sequence ID" value="NZ_WMIE01000001.1"/>
</dbReference>
<evidence type="ECO:0000313" key="2">
    <source>
        <dbReference type="Proteomes" id="UP000478183"/>
    </source>
</evidence>
<proteinExistence type="predicted"/>
<name>A0A6L6J4Z5_9RHOB</name>
<gene>
    <name evidence="1" type="ORF">GL286_01020</name>
</gene>
<protein>
    <submittedName>
        <fullName evidence="1">Uncharacterized protein</fullName>
    </submittedName>
</protein>
<keyword evidence="2" id="KW-1185">Reference proteome</keyword>
<comment type="caution">
    <text evidence="1">The sequence shown here is derived from an EMBL/GenBank/DDBJ whole genome shotgun (WGS) entry which is preliminary data.</text>
</comment>
<evidence type="ECO:0000313" key="1">
    <source>
        <dbReference type="EMBL" id="MTH76305.1"/>
    </source>
</evidence>
<accession>A0A6L6J4Z5</accession>
<reference evidence="1 2" key="1">
    <citation type="submission" date="2019-11" db="EMBL/GenBank/DDBJ databases">
        <authorList>
            <person name="Dong K."/>
        </authorList>
    </citation>
    <scope>NUCLEOTIDE SEQUENCE [LARGE SCALE GENOMIC DNA]</scope>
    <source>
        <strain evidence="1 2">NBRC 111993</strain>
    </source>
</reference>
<sequence>MTQFDYVIGEAGTLGFPIDQPDGAPMPLDGLSLRLVLSRSGVIITIPGYVSSGPFRYEDGSVLDHPSIAAFDFTGELILEDARTYRCAVQIQIGNDWSTLDGHGDHRINARRP</sequence>
<dbReference type="Proteomes" id="UP000478183">
    <property type="component" value="Unassembled WGS sequence"/>
</dbReference>